<dbReference type="OrthoDB" id="1903104at2759"/>
<dbReference type="CDD" id="cd20405">
    <property type="entry name" value="Tudor_Agenet_AtDUF_rpt1_3"/>
    <property type="match status" value="1"/>
</dbReference>
<evidence type="ECO:0000256" key="2">
    <source>
        <dbReference type="ARBA" id="ARBA00022723"/>
    </source>
</evidence>
<dbReference type="InterPro" id="IPR008395">
    <property type="entry name" value="Agenet-like_dom"/>
</dbReference>
<dbReference type="Gramene" id="Jr14_08860_p1">
    <property type="protein sequence ID" value="cds.Jr14_08860_p1"/>
    <property type="gene ID" value="Jr14_08860"/>
</dbReference>
<evidence type="ECO:0000256" key="5">
    <source>
        <dbReference type="ARBA" id="ARBA00023242"/>
    </source>
</evidence>
<dbReference type="InterPro" id="IPR013083">
    <property type="entry name" value="Znf_RING/FYVE/PHD"/>
</dbReference>
<dbReference type="InterPro" id="IPR000182">
    <property type="entry name" value="GNAT_dom"/>
</dbReference>
<dbReference type="Pfam" id="PF00628">
    <property type="entry name" value="PHD"/>
    <property type="match status" value="1"/>
</dbReference>
<dbReference type="STRING" id="51240.A0A2I4FV50"/>
<dbReference type="Gene3D" id="3.30.40.10">
    <property type="entry name" value="Zinc/RING finger domain, C3HC4 (zinc finger)"/>
    <property type="match status" value="2"/>
</dbReference>
<dbReference type="InterPro" id="IPR019787">
    <property type="entry name" value="Znf_PHD-finger"/>
</dbReference>
<dbReference type="InterPro" id="IPR016181">
    <property type="entry name" value="Acyl_CoA_acyltransferase"/>
</dbReference>
<dbReference type="Proteomes" id="UP000235220">
    <property type="component" value="Chromosome 14"/>
</dbReference>
<dbReference type="InterPro" id="IPR001965">
    <property type="entry name" value="Znf_PHD"/>
</dbReference>
<proteinExistence type="predicted"/>
<dbReference type="PANTHER" id="PTHR46309">
    <property type="entry name" value="PHD FINGER PROTEIN 12"/>
    <property type="match status" value="1"/>
</dbReference>
<dbReference type="PANTHER" id="PTHR46309:SF12">
    <property type="entry name" value="GB|AAC80581.1"/>
    <property type="match status" value="1"/>
</dbReference>
<dbReference type="Gene3D" id="3.40.630.30">
    <property type="match status" value="1"/>
</dbReference>
<reference evidence="7" key="1">
    <citation type="submission" date="2025-08" db="UniProtKB">
        <authorList>
            <consortium name="RefSeq"/>
        </authorList>
    </citation>
    <scope>IDENTIFICATION</scope>
    <source>
        <tissue evidence="7">Leaves</tissue>
    </source>
</reference>
<dbReference type="SUPFAM" id="SSF57903">
    <property type="entry name" value="FYVE/PHD zinc finger"/>
    <property type="match status" value="1"/>
</dbReference>
<keyword evidence="5" id="KW-0539">Nucleus</keyword>
<dbReference type="InterPro" id="IPR056511">
    <property type="entry name" value="IDM1_C"/>
</dbReference>
<dbReference type="GO" id="GO:0008270">
    <property type="term" value="F:zinc ion binding"/>
    <property type="evidence" value="ECO:0007669"/>
    <property type="project" value="UniProtKB-KW"/>
</dbReference>
<dbReference type="InterPro" id="IPR054292">
    <property type="entry name" value="DUF7028"/>
</dbReference>
<dbReference type="GeneID" id="109002292"/>
<dbReference type="InterPro" id="IPR042163">
    <property type="entry name" value="PHF12"/>
</dbReference>
<dbReference type="InterPro" id="IPR014002">
    <property type="entry name" value="Agenet_dom_plant"/>
</dbReference>
<dbReference type="GO" id="GO:0006357">
    <property type="term" value="P:regulation of transcription by RNA polymerase II"/>
    <property type="evidence" value="ECO:0000318"/>
    <property type="project" value="GO_Central"/>
</dbReference>
<evidence type="ECO:0000256" key="3">
    <source>
        <dbReference type="ARBA" id="ARBA00022771"/>
    </source>
</evidence>
<keyword evidence="4" id="KW-0862">Zinc</keyword>
<evidence type="ECO:0000256" key="1">
    <source>
        <dbReference type="ARBA" id="ARBA00004123"/>
    </source>
</evidence>
<dbReference type="GO" id="GO:0003714">
    <property type="term" value="F:transcription corepressor activity"/>
    <property type="evidence" value="ECO:0000318"/>
    <property type="project" value="GO_Central"/>
</dbReference>
<organism evidence="6 7">
    <name type="scientific">Juglans regia</name>
    <name type="common">English walnut</name>
    <dbReference type="NCBI Taxonomy" id="51240"/>
    <lineage>
        <taxon>Eukaryota</taxon>
        <taxon>Viridiplantae</taxon>
        <taxon>Streptophyta</taxon>
        <taxon>Embryophyta</taxon>
        <taxon>Tracheophyta</taxon>
        <taxon>Spermatophyta</taxon>
        <taxon>Magnoliopsida</taxon>
        <taxon>eudicotyledons</taxon>
        <taxon>Gunneridae</taxon>
        <taxon>Pentapetalae</taxon>
        <taxon>rosids</taxon>
        <taxon>fabids</taxon>
        <taxon>Fagales</taxon>
        <taxon>Juglandaceae</taxon>
        <taxon>Juglans</taxon>
    </lineage>
</organism>
<dbReference type="PROSITE" id="PS51186">
    <property type="entry name" value="GNAT"/>
    <property type="match status" value="1"/>
</dbReference>
<keyword evidence="6" id="KW-1185">Reference proteome</keyword>
<dbReference type="CDD" id="cd15532">
    <property type="entry name" value="PHD2_CHD_II"/>
    <property type="match status" value="1"/>
</dbReference>
<dbReference type="Pfam" id="PF22970">
    <property type="entry name" value="DUF7028"/>
    <property type="match status" value="1"/>
</dbReference>
<dbReference type="SMART" id="SM00249">
    <property type="entry name" value="PHD"/>
    <property type="match status" value="2"/>
</dbReference>
<protein>
    <submittedName>
        <fullName evidence="7">Uncharacterized protein LOC109002292 isoform X1</fullName>
    </submittedName>
</protein>
<dbReference type="CDD" id="cd04301">
    <property type="entry name" value="NAT_SF"/>
    <property type="match status" value="1"/>
</dbReference>
<dbReference type="GO" id="GO:0005634">
    <property type="term" value="C:nucleus"/>
    <property type="evidence" value="ECO:0000318"/>
    <property type="project" value="GO_Central"/>
</dbReference>
<dbReference type="RefSeq" id="XP_018835521.1">
    <property type="nucleotide sequence ID" value="XM_018979976.2"/>
</dbReference>
<keyword evidence="3" id="KW-0863">Zinc-finger</keyword>
<dbReference type="SUPFAM" id="SSF55729">
    <property type="entry name" value="Acyl-CoA N-acyltransferases (Nat)"/>
    <property type="match status" value="1"/>
</dbReference>
<evidence type="ECO:0000313" key="7">
    <source>
        <dbReference type="RefSeq" id="XP_018835521.1"/>
    </source>
</evidence>
<name>A0A2I4FV50_JUGRE</name>
<comment type="subcellular location">
    <subcellularLocation>
        <location evidence="1">Nucleus</location>
    </subcellularLocation>
</comment>
<gene>
    <name evidence="7" type="primary">LOC109002292</name>
</gene>
<evidence type="ECO:0000313" key="6">
    <source>
        <dbReference type="Proteomes" id="UP000235220"/>
    </source>
</evidence>
<dbReference type="Pfam" id="PF05641">
    <property type="entry name" value="Agenet"/>
    <property type="match status" value="1"/>
</dbReference>
<dbReference type="AlphaFoldDB" id="A0A2I4FV50"/>
<dbReference type="InterPro" id="IPR011011">
    <property type="entry name" value="Znf_FYVE_PHD"/>
</dbReference>
<dbReference type="FunCoup" id="A0A2I4FV50">
    <property type="interactions" value="407"/>
</dbReference>
<dbReference type="KEGG" id="jre:109002292"/>
<dbReference type="SMART" id="SM00743">
    <property type="entry name" value="Agenet"/>
    <property type="match status" value="2"/>
</dbReference>
<sequence>MATPAIASKSGKKRKRKRSAAERKLGIGERVEVRSEEDGFQGSWHPGTVIACYNQGRRVKYDHILCNDGSDNLEDAVHVSPLLDGIDFANANSHNYRGSIRPLPPHVEFNKWGLPYGLCVDVYYQDAWWEGVIFDRNEGSDERRIFFPDLGDELKTGIHMFRITQDWSEVTENWQPRGTWLFLQLIEEYEQEAYLCVSVKQIWYDLRGKKGFGEIKVWTCTRKDLWKELMLEVIDENLSIILKDVFQVFNPWGLLQETSGGLVSARTTVEVDMSPEANLANSLAIVPVENELCSDSFIDQEKPSVDGLFSTLDVDESDIKLLADSDVPCHSKAVCLVAENLPVLPSNPDGISSTNSVTIGEELSSTNSHKINWNPKCLTLRKTKYWLPAGPDLVPGAAFCPIAVTDYAHLSMNNRKPGNSLTTNVRKHLSYLGWKIEFMRDGGINRLRYTSPDGKCYYSLRQVCDDMRESSTEMISLISDGQRSLHISPDHNTRTLRLKASLPKLKRRRVFGRLPNLRNGLQSHCPTRILLSSKRVQQVVTPRPSHHNPRTVLSWLIDNNVVLPRAKVYYCSRDSHHSMAEGRITRDGIKCNCCEMVFTLHNFEVHAGSENHRPAANIFLEDGRSLLDCQMQMMRAQKIVSFTRKPEDRIEENSHQGKNDNICSVCHYGGELILCDNCPSAFHTGCLNLKDVPDGDWFCPSCCCGICGQKKFGSDCEHLVDDTVLTCNQCGRKYHVGCLRNRGADKLEIYPEDKWFCCKKCERIFLGLQETLGKPSPVGEGTLSWTLLKPMAPDSHDVEALSENYSKLSVALGVLHECFEPIKEPRTCTDLVEDVIFSRRSELNRLNFRGFYTVLLERNDEMIAVATVRIYGGKVAEIPLVGTRLRYRRRGMCRILMNELEKKLMELEVERLFLPATPSVLNTWTTSFGFTKMTSLDRFLFLDYTFLDFPDTVMCQKLLRKNPPIDSSPSRGTQHDLVCGTRDDTDLDVSSAVSEVYQSEQVDESTFIKQGLVTTAGTKGAGSISPVDMVDPQCLSETSRECLLEAANFDKTGRKKSDSDFKFYKRRRVSSHRS</sequence>
<accession>A0A2I4FV50</accession>
<dbReference type="Pfam" id="PF23209">
    <property type="entry name" value="IDM1_C"/>
    <property type="match status" value="1"/>
</dbReference>
<dbReference type="InterPro" id="IPR032308">
    <property type="entry name" value="TDBD"/>
</dbReference>
<dbReference type="GO" id="GO:0016747">
    <property type="term" value="F:acyltransferase activity, transferring groups other than amino-acyl groups"/>
    <property type="evidence" value="ECO:0007669"/>
    <property type="project" value="InterPro"/>
</dbReference>
<keyword evidence="2" id="KW-0479">Metal-binding</keyword>
<dbReference type="PROSITE" id="PS50016">
    <property type="entry name" value="ZF_PHD_2"/>
    <property type="match status" value="2"/>
</dbReference>
<evidence type="ECO:0000256" key="4">
    <source>
        <dbReference type="ARBA" id="ARBA00022833"/>
    </source>
</evidence>
<dbReference type="Pfam" id="PF16135">
    <property type="entry name" value="TDBD"/>
    <property type="match status" value="1"/>
</dbReference>